<organism evidence="2 3">
    <name type="scientific">Elsinoe australis</name>
    <dbReference type="NCBI Taxonomy" id="40998"/>
    <lineage>
        <taxon>Eukaryota</taxon>
        <taxon>Fungi</taxon>
        <taxon>Dikarya</taxon>
        <taxon>Ascomycota</taxon>
        <taxon>Pezizomycotina</taxon>
        <taxon>Dothideomycetes</taxon>
        <taxon>Dothideomycetidae</taxon>
        <taxon>Myriangiales</taxon>
        <taxon>Elsinoaceae</taxon>
        <taxon>Elsinoe</taxon>
    </lineage>
</organism>
<name>A0A4U7AWM4_9PEZI</name>
<dbReference type="EMBL" id="PTQR01000082">
    <property type="protein sequence ID" value="TKX21050.1"/>
    <property type="molecule type" value="Genomic_DNA"/>
</dbReference>
<gene>
    <name evidence="2" type="ORF">C1H76_6590</name>
</gene>
<accession>A0A4U7AWM4</accession>
<dbReference type="Proteomes" id="UP000308133">
    <property type="component" value="Unassembled WGS sequence"/>
</dbReference>
<feature type="compositionally biased region" description="Basic and acidic residues" evidence="1">
    <location>
        <begin position="131"/>
        <end position="149"/>
    </location>
</feature>
<protein>
    <submittedName>
        <fullName evidence="2">Uncharacterized protein</fullName>
    </submittedName>
</protein>
<evidence type="ECO:0000313" key="2">
    <source>
        <dbReference type="EMBL" id="TKX21050.1"/>
    </source>
</evidence>
<evidence type="ECO:0000313" key="3">
    <source>
        <dbReference type="Proteomes" id="UP000308133"/>
    </source>
</evidence>
<proteinExistence type="predicted"/>
<reference evidence="2 3" key="1">
    <citation type="submission" date="2018-02" db="EMBL/GenBank/DDBJ databases">
        <title>Draft genome sequences of Elsinoe sp., causing black scab on jojoba.</title>
        <authorList>
            <person name="Stodart B."/>
            <person name="Jeffress S."/>
            <person name="Ash G."/>
            <person name="Arun Chinnappa K."/>
        </authorList>
    </citation>
    <scope>NUCLEOTIDE SEQUENCE [LARGE SCALE GENOMIC DNA]</scope>
    <source>
        <strain evidence="2 3">Hillstone_2</strain>
    </source>
</reference>
<dbReference type="AlphaFoldDB" id="A0A4U7AWM4"/>
<feature type="region of interest" description="Disordered" evidence="1">
    <location>
        <begin position="131"/>
        <end position="211"/>
    </location>
</feature>
<feature type="compositionally biased region" description="Basic and acidic residues" evidence="1">
    <location>
        <begin position="178"/>
        <end position="190"/>
    </location>
</feature>
<comment type="caution">
    <text evidence="2">The sequence shown here is derived from an EMBL/GenBank/DDBJ whole genome shotgun (WGS) entry which is preliminary data.</text>
</comment>
<sequence>MPGTSELNLVGQFFEEQFKQAWAYSRAGQHDEANELCKWLLLEPALGDLHRAGAHLILAHSPDQKVAHATAALKLYKELYTEEQKQELSREAKAGHDSLIQEAERVLKQAEADEAEYGYGYPGEENDRFMEEAEEAAKEESALKTDEANNSRAVSGDPHYAEMDLGEPIEQSSNAGDIKGKKDSDGGKDPEVEDIDADAHPMPSIEGLLTP</sequence>
<evidence type="ECO:0000256" key="1">
    <source>
        <dbReference type="SAM" id="MobiDB-lite"/>
    </source>
</evidence>